<protein>
    <submittedName>
        <fullName evidence="1">Uncharacterized protein</fullName>
    </submittedName>
</protein>
<proteinExistence type="predicted"/>
<dbReference type="AlphaFoldDB" id="A0A3P3E151"/>
<sequence length="398" mass="39986">MASVVDTSVKHFNSTMSGAPALSGTAGSLIALLDAVLVNGFDLKNATSLTVAGGVATLAFTGSHSAQVDSVITLSGSSVAALNGEQKVTAIAPGAVKFATAAADGAASGAVTFKMAPLGFAKPFAAANVGAYKSTDIAASGFVLRVDDTTTTSARVVGYESMSDINTGVGAFPTAAQMPGGGYWAKSLSANMAAVAWAIQGDSRLFYITIQAGSSSGPVYQAAPTRCFGDPIAFKPGGDPYACLLNFSNTSTVNSMTLGSVASGADAVVSACPRDYTGLGSGTLAAIYAFCGAGVSAVSGQTNLKGAFPSAVDGGLWLSEKYLALAGSPTPRARMPGFYHCPQTGVWSTFKMNDRTPGSSLVAGRNLMAVTTTGTVFSVTSDATNTGIAFIDVTGPWR</sequence>
<name>A0A3P3E151_9BURK</name>
<evidence type="ECO:0000313" key="1">
    <source>
        <dbReference type="EMBL" id="RRH80119.1"/>
    </source>
</evidence>
<evidence type="ECO:0000313" key="2">
    <source>
        <dbReference type="Proteomes" id="UP000271590"/>
    </source>
</evidence>
<comment type="caution">
    <text evidence="1">The sequence shown here is derived from an EMBL/GenBank/DDBJ whole genome shotgun (WGS) entry which is preliminary data.</text>
</comment>
<dbReference type="RefSeq" id="WP_124962128.1">
    <property type="nucleotide sequence ID" value="NZ_RQXU01000042.1"/>
</dbReference>
<organism evidence="1 2">
    <name type="scientific">Variovorax beijingensis</name>
    <dbReference type="NCBI Taxonomy" id="2496117"/>
    <lineage>
        <taxon>Bacteria</taxon>
        <taxon>Pseudomonadati</taxon>
        <taxon>Pseudomonadota</taxon>
        <taxon>Betaproteobacteria</taxon>
        <taxon>Burkholderiales</taxon>
        <taxon>Comamonadaceae</taxon>
        <taxon>Variovorax</taxon>
    </lineage>
</organism>
<dbReference type="EMBL" id="RQXU01000042">
    <property type="protein sequence ID" value="RRH80119.1"/>
    <property type="molecule type" value="Genomic_DNA"/>
</dbReference>
<gene>
    <name evidence="1" type="ORF">EH244_31065</name>
</gene>
<accession>A0A3P3E151</accession>
<reference evidence="1 2" key="1">
    <citation type="submission" date="2018-11" db="EMBL/GenBank/DDBJ databases">
        <title>The genome of Variovorax sp T529.</title>
        <authorList>
            <person name="Gao J."/>
        </authorList>
    </citation>
    <scope>NUCLEOTIDE SEQUENCE [LARGE SCALE GENOMIC DNA]</scope>
    <source>
        <strain evidence="1 2">T529</strain>
    </source>
</reference>
<dbReference type="Proteomes" id="UP000271590">
    <property type="component" value="Unassembled WGS sequence"/>
</dbReference>